<evidence type="ECO:0000256" key="3">
    <source>
        <dbReference type="ARBA" id="ARBA00005232"/>
    </source>
</evidence>
<dbReference type="OrthoDB" id="240216at2759"/>
<dbReference type="FunFam" id="3.30.559.70:FF:000007">
    <property type="entry name" value="Carnitine O-acetyltransferase, mitochondrial"/>
    <property type="match status" value="1"/>
</dbReference>
<dbReference type="InterPro" id="IPR042231">
    <property type="entry name" value="Cho/carn_acyl_trans_2"/>
</dbReference>
<dbReference type="InterPro" id="IPR039551">
    <property type="entry name" value="Cho/carn_acyl_trans"/>
</dbReference>
<evidence type="ECO:0000256" key="16">
    <source>
        <dbReference type="ARBA" id="ARBA00066910"/>
    </source>
</evidence>
<evidence type="ECO:0000256" key="7">
    <source>
        <dbReference type="ARBA" id="ARBA00022832"/>
    </source>
</evidence>
<gene>
    <name evidence="21" type="primary">CAT2</name>
    <name evidence="21" type="ORF">SPAR_M00890</name>
</gene>
<evidence type="ECO:0000256" key="11">
    <source>
        <dbReference type="ARBA" id="ARBA00023136"/>
    </source>
</evidence>
<sequence>MRICHSGTLSNLKNLPVTSRRAMHSAIVNYSAQKTQFPVETNNGEHYWAEKPNKFYQNKRPNFQGITFAKQQDLPSLPVPELNSTLDKYLQTIRPFCNDVETFERQRLLCKDFSEHMGPVLQDRLKVYAGDKRNWMAKFWDEQSYLQYNDPIVPYVSYFYSHMPLPNHLSKIDNDPLIKATAIISTVVKFIEAIKDESLPSETIKGTPFCMNSFSLMFNTSRLPGMPEDNQDTNIIYSIYENNFVTIAYKGIFYKLMTHDANNKPLSENEIWKQLYSVVFQGSQSKPKLGGIGSLTSLPRDQWREVHMELTKDPISQDSLETIHKSSFMLCLDLDQSPVTLEEKSRNCWHGDGINRFYDKSLQFLVTGNGSSGFLAEHSKMDGTPTLFLNNYVCQQLNKLDADDFARKIFTPSSTATLKPMELPFIITPKINKAIESAQLQFKETIGEHDIRVWHYNKYGKTFIKRHGMSPDAFIQQIIQLAVFKYLKRPLPTYEAASTRKYFKGRTETGRSVSTASLEFVSKWQNGEVSIAEKIQALKHSAKEHSTYLKNAANGNGVDRHFFGLKNMIKPNNDQVPPLFKDPLFNYSSTWLISTSQLSSEYFDGYGWSQVNDNGFGLAYMLNNEWLHINIVNKPVKSGVSVNRLHYYLSQAADEIYDALENENKRKAKL</sequence>
<evidence type="ECO:0000256" key="2">
    <source>
        <dbReference type="ARBA" id="ARBA00004443"/>
    </source>
</evidence>
<protein>
    <recommendedName>
        <fullName evidence="17">Carnitine O-acetyltransferase, mitochondrial</fullName>
        <ecNumber evidence="16">2.3.1.7</ecNumber>
    </recommendedName>
</protein>
<evidence type="ECO:0000256" key="6">
    <source>
        <dbReference type="ARBA" id="ARBA00022792"/>
    </source>
</evidence>
<evidence type="ECO:0000256" key="19">
    <source>
        <dbReference type="RuleBase" id="RU003801"/>
    </source>
</evidence>
<keyword evidence="7" id="KW-0276">Fatty acid metabolism</keyword>
<dbReference type="AlphaFoldDB" id="A0A8B8UX41"/>
<dbReference type="GO" id="GO:0009437">
    <property type="term" value="P:carnitine metabolic process"/>
    <property type="evidence" value="ECO:0007669"/>
    <property type="project" value="TreeGrafter"/>
</dbReference>
<evidence type="ECO:0000259" key="20">
    <source>
        <dbReference type="Pfam" id="PF00755"/>
    </source>
</evidence>
<keyword evidence="10" id="KW-0496">Mitochondrion</keyword>
<evidence type="ECO:0000256" key="10">
    <source>
        <dbReference type="ARBA" id="ARBA00023128"/>
    </source>
</evidence>
<keyword evidence="5 19" id="KW-0808">Transferase</keyword>
<dbReference type="PANTHER" id="PTHR22589:SF103">
    <property type="entry name" value="CARNITINE O-ACETYL-TRANSFERASE, ISOFORM A-RELATED"/>
    <property type="match status" value="1"/>
</dbReference>
<evidence type="ECO:0000256" key="17">
    <source>
        <dbReference type="ARBA" id="ARBA00073438"/>
    </source>
</evidence>
<keyword evidence="6" id="KW-0999">Mitochondrion inner membrane</keyword>
<dbReference type="PROSITE" id="PS00440">
    <property type="entry name" value="ACYLTRANSF_C_2"/>
    <property type="match status" value="1"/>
</dbReference>
<keyword evidence="13 19" id="KW-0012">Acyltransferase</keyword>
<comment type="function">
    <text evidence="15">Carnitine acetylase is specific for short chain fatty acids. Carnitine acetylase seems to affect the flux through the pyruvate dehydrogenase complex. It may be involved as well in the transport of acetyl-CoA into mitochondria.</text>
</comment>
<keyword evidence="4" id="KW-0813">Transport</keyword>
<evidence type="ECO:0000256" key="18">
    <source>
        <dbReference type="PIRSR" id="PIRSR600542-1"/>
    </source>
</evidence>
<evidence type="ECO:0000256" key="12">
    <source>
        <dbReference type="ARBA" id="ARBA00023140"/>
    </source>
</evidence>
<dbReference type="InterPro" id="IPR023213">
    <property type="entry name" value="CAT-like_dom_sf"/>
</dbReference>
<dbReference type="GO" id="GO:0005777">
    <property type="term" value="C:peroxisome"/>
    <property type="evidence" value="ECO:0007669"/>
    <property type="project" value="UniProtKB-SubCell"/>
</dbReference>
<organism evidence="21">
    <name type="scientific">Saccharomyces paradoxus</name>
    <name type="common">Yeast</name>
    <name type="synonym">Saccharomyces douglasii</name>
    <dbReference type="NCBI Taxonomy" id="27291"/>
    <lineage>
        <taxon>Eukaryota</taxon>
        <taxon>Fungi</taxon>
        <taxon>Dikarya</taxon>
        <taxon>Ascomycota</taxon>
        <taxon>Saccharomycotina</taxon>
        <taxon>Saccharomycetes</taxon>
        <taxon>Saccharomycetales</taxon>
        <taxon>Saccharomycetaceae</taxon>
        <taxon>Saccharomyces</taxon>
    </lineage>
</organism>
<dbReference type="KEGG" id="spao:SPAR_M00890"/>
<accession>A0A8B8UX41</accession>
<proteinExistence type="inferred from homology"/>
<keyword evidence="8" id="KW-0809">Transit peptide</keyword>
<feature type="domain" description="Choline/carnitine acyltransferase" evidence="20">
    <location>
        <begin position="77"/>
        <end position="650"/>
    </location>
</feature>
<dbReference type="RefSeq" id="XP_033768276.1">
    <property type="nucleotide sequence ID" value="XM_033912385.1"/>
</dbReference>
<dbReference type="GO" id="GO:0005743">
    <property type="term" value="C:mitochondrial inner membrane"/>
    <property type="evidence" value="ECO:0007669"/>
    <property type="project" value="UniProtKB-SubCell"/>
</dbReference>
<dbReference type="InterPro" id="IPR000542">
    <property type="entry name" value="Carn_acyl_trans"/>
</dbReference>
<dbReference type="SUPFAM" id="SSF52777">
    <property type="entry name" value="CoA-dependent acyltransferases"/>
    <property type="match status" value="2"/>
</dbReference>
<evidence type="ECO:0000256" key="15">
    <source>
        <dbReference type="ARBA" id="ARBA00053195"/>
    </source>
</evidence>
<reference evidence="21" key="2">
    <citation type="submission" date="2020-01" db="EMBL/GenBank/DDBJ databases">
        <title>Population-level Yeast Reference Genomes.</title>
        <authorList>
            <person name="Yue J.-X."/>
        </authorList>
    </citation>
    <scope>NUCLEOTIDE SEQUENCE</scope>
    <source>
        <strain evidence="21">CBS432</strain>
    </source>
</reference>
<evidence type="ECO:0000256" key="4">
    <source>
        <dbReference type="ARBA" id="ARBA00022448"/>
    </source>
</evidence>
<reference evidence="21" key="3">
    <citation type="submission" date="2025-07" db="EMBL/GenBank/DDBJ databases">
        <authorList>
            <consortium name="NCBI Genome Project"/>
        </authorList>
    </citation>
    <scope>NUCLEOTIDE SEQUENCE</scope>
    <source>
        <strain evidence="21">CBS432</strain>
    </source>
</reference>
<evidence type="ECO:0000313" key="21">
    <source>
        <dbReference type="RefSeq" id="XP_033768276.1"/>
    </source>
</evidence>
<keyword evidence="11" id="KW-0472">Membrane</keyword>
<dbReference type="PANTHER" id="PTHR22589">
    <property type="entry name" value="CARNITINE O-ACYLTRANSFERASE"/>
    <property type="match status" value="1"/>
</dbReference>
<evidence type="ECO:0000256" key="9">
    <source>
        <dbReference type="ARBA" id="ARBA00023098"/>
    </source>
</evidence>
<reference evidence="21" key="4">
    <citation type="submission" date="2025-08" db="UniProtKB">
        <authorList>
            <consortium name="RefSeq"/>
        </authorList>
    </citation>
    <scope>IDENTIFICATION</scope>
    <source>
        <strain evidence="21">CBS432</strain>
    </source>
</reference>
<comment type="subcellular location">
    <subcellularLocation>
        <location evidence="2">Mitochondrion inner membrane</location>
        <topology evidence="2">Peripheral membrane protein</topology>
        <orientation evidence="2">Matrix side</orientation>
    </subcellularLocation>
    <subcellularLocation>
        <location evidence="1">Peroxisome</location>
    </subcellularLocation>
</comment>
<dbReference type="GO" id="GO:0004092">
    <property type="term" value="F:carnitine O-acetyltransferase activity"/>
    <property type="evidence" value="ECO:0007669"/>
    <property type="project" value="UniProtKB-EC"/>
</dbReference>
<dbReference type="Gene3D" id="3.30.559.70">
    <property type="entry name" value="Choline/Carnitine o-acyltransferase, domain 2"/>
    <property type="match status" value="1"/>
</dbReference>
<dbReference type="GO" id="GO:0006631">
    <property type="term" value="P:fatty acid metabolic process"/>
    <property type="evidence" value="ECO:0007669"/>
    <property type="project" value="UniProtKB-KW"/>
</dbReference>
<dbReference type="Pfam" id="PF00755">
    <property type="entry name" value="Carn_acyltransf"/>
    <property type="match status" value="1"/>
</dbReference>
<comment type="catalytic activity">
    <reaction evidence="14">
        <text>(R)-carnitine + acetyl-CoA = O-acetyl-(R)-carnitine + CoA</text>
        <dbReference type="Rhea" id="RHEA:21136"/>
        <dbReference type="ChEBI" id="CHEBI:16347"/>
        <dbReference type="ChEBI" id="CHEBI:57287"/>
        <dbReference type="ChEBI" id="CHEBI:57288"/>
        <dbReference type="ChEBI" id="CHEBI:57589"/>
        <dbReference type="EC" id="2.3.1.7"/>
    </reaction>
</comment>
<evidence type="ECO:0000256" key="13">
    <source>
        <dbReference type="ARBA" id="ARBA00023315"/>
    </source>
</evidence>
<reference evidence="21" key="1">
    <citation type="journal article" date="2017" name="Nat. Genet.">
        <title>Contrasting evolutionary genome dynamics between domesticated and wild yeasts.</title>
        <authorList>
            <person name="Yue J.X."/>
            <person name="Li J."/>
            <person name="Aigrain L."/>
            <person name="Hallin J."/>
            <person name="Persson K."/>
            <person name="Oliver K."/>
            <person name="Bergstrom A."/>
            <person name="Coupland P."/>
            <person name="Warringer J."/>
            <person name="Lagomarsino M.C."/>
            <person name="Fischer G."/>
            <person name="Durbin R."/>
            <person name="Liti G."/>
        </authorList>
    </citation>
    <scope>NUCLEOTIDE SEQUENCE</scope>
    <source>
        <strain evidence="21">CBS432</strain>
    </source>
</reference>
<evidence type="ECO:0000256" key="14">
    <source>
        <dbReference type="ARBA" id="ARBA00052702"/>
    </source>
</evidence>
<dbReference type="VEuPathDB" id="FungiDB:SPAR_M00890"/>
<evidence type="ECO:0000256" key="8">
    <source>
        <dbReference type="ARBA" id="ARBA00022946"/>
    </source>
</evidence>
<dbReference type="PROSITE" id="PS00439">
    <property type="entry name" value="ACYLTRANSF_C_1"/>
    <property type="match status" value="1"/>
</dbReference>
<dbReference type="EC" id="2.3.1.7" evidence="16"/>
<name>A0A8B8UX41_SACPA</name>
<dbReference type="GeneID" id="54632666"/>
<dbReference type="Gene3D" id="3.30.559.10">
    <property type="entry name" value="Chloramphenicol acetyltransferase-like domain"/>
    <property type="match status" value="1"/>
</dbReference>
<evidence type="ECO:0000256" key="5">
    <source>
        <dbReference type="ARBA" id="ARBA00022679"/>
    </source>
</evidence>
<evidence type="ECO:0000256" key="1">
    <source>
        <dbReference type="ARBA" id="ARBA00004275"/>
    </source>
</evidence>
<keyword evidence="9" id="KW-0443">Lipid metabolism</keyword>
<comment type="similarity">
    <text evidence="3 19">Belongs to the carnitine/choline acetyltransferase family.</text>
</comment>
<feature type="active site" description="Proton acceptor" evidence="18">
    <location>
        <position position="378"/>
    </location>
</feature>
<keyword evidence="12" id="KW-0576">Peroxisome</keyword>